<feature type="compositionally biased region" description="Low complexity" evidence="1">
    <location>
        <begin position="33"/>
        <end position="65"/>
    </location>
</feature>
<comment type="caution">
    <text evidence="2">The sequence shown here is derived from an EMBL/GenBank/DDBJ whole genome shotgun (WGS) entry which is preliminary data.</text>
</comment>
<name>A0A7C4QR92_9PLAN</name>
<feature type="compositionally biased region" description="Basic and acidic residues" evidence="1">
    <location>
        <begin position="1"/>
        <end position="14"/>
    </location>
</feature>
<gene>
    <name evidence="2" type="ORF">ENS64_16080</name>
</gene>
<feature type="compositionally biased region" description="Polar residues" evidence="1">
    <location>
        <begin position="105"/>
        <end position="120"/>
    </location>
</feature>
<feature type="compositionally biased region" description="Polar residues" evidence="1">
    <location>
        <begin position="151"/>
        <end position="160"/>
    </location>
</feature>
<feature type="compositionally biased region" description="Low complexity" evidence="1">
    <location>
        <begin position="179"/>
        <end position="188"/>
    </location>
</feature>
<feature type="compositionally biased region" description="Pro residues" evidence="1">
    <location>
        <begin position="165"/>
        <end position="177"/>
    </location>
</feature>
<protein>
    <submittedName>
        <fullName evidence="2">YHS domain-containing protein</fullName>
    </submittedName>
</protein>
<feature type="compositionally biased region" description="Low complexity" evidence="1">
    <location>
        <begin position="287"/>
        <end position="298"/>
    </location>
</feature>
<feature type="region of interest" description="Disordered" evidence="1">
    <location>
        <begin position="339"/>
        <end position="395"/>
    </location>
</feature>
<feature type="region of interest" description="Disordered" evidence="1">
    <location>
        <begin position="1"/>
        <end position="207"/>
    </location>
</feature>
<accession>A0A7C4QR92</accession>
<feature type="compositionally biased region" description="Low complexity" evidence="1">
    <location>
        <begin position="125"/>
        <end position="135"/>
    </location>
</feature>
<reference evidence="2" key="1">
    <citation type="journal article" date="2020" name="mSystems">
        <title>Genome- and Community-Level Interaction Insights into Carbon Utilization and Element Cycling Functions of Hydrothermarchaeota in Hydrothermal Sediment.</title>
        <authorList>
            <person name="Zhou Z."/>
            <person name="Liu Y."/>
            <person name="Xu W."/>
            <person name="Pan J."/>
            <person name="Luo Z.H."/>
            <person name="Li M."/>
        </authorList>
    </citation>
    <scope>NUCLEOTIDE SEQUENCE [LARGE SCALE GENOMIC DNA]</scope>
    <source>
        <strain evidence="2">SpSt-508</strain>
    </source>
</reference>
<feature type="compositionally biased region" description="Low complexity" evidence="1">
    <location>
        <begin position="89"/>
        <end position="102"/>
    </location>
</feature>
<evidence type="ECO:0000256" key="1">
    <source>
        <dbReference type="SAM" id="MobiDB-lite"/>
    </source>
</evidence>
<evidence type="ECO:0000313" key="2">
    <source>
        <dbReference type="EMBL" id="HGT40763.1"/>
    </source>
</evidence>
<sequence>MQRELRRLYAESGREMPTVPPYVQTKASHLPQPTYSTATPAAGSPSTPPASSAQPQVPAASAPSTKRPHPVVSFFKKLVPGGQSKPEVPQTAATPPRASAPSGPVQRTSPPQYAPYSTQPPRRLPPAATMSAAPVVPAPPSERAGLAPKRTASTPVQQFTEVVPPAIPGPVLPPSDHNPPATAQTQAPLPDEPRLILPPVETGAPAGAPRFEAPLVVQNDAPSVFRVEDHPAEASASSNGRPATDGDLVTGPDLFPDPFTELSEAEADRRHTAVIEPELEELAQQDTPAAATTTTHPPSVQLPPTQADPFEEPLLIPPSAATLPAQEVAVSDDLPLLPPPFAPKAENPGTVHSSPLVAPAPQSLPATLPPTPSPHATKAAPPVAPAPPSTGNRTYDDKMAKIRERGGMKGLKGFCPVTLRDERELKDALPDYHASYRGQKFHFASAEAKAKFEENPGRYAPAAYGADVVVLIRDRDVIEGTLDYAAWYKGRLYLFASEETHALFTDDPSRFATPDGLE</sequence>
<proteinExistence type="predicted"/>
<dbReference type="EMBL" id="DSVQ01000018">
    <property type="protein sequence ID" value="HGT40763.1"/>
    <property type="molecule type" value="Genomic_DNA"/>
</dbReference>
<feature type="region of interest" description="Disordered" evidence="1">
    <location>
        <begin position="222"/>
        <end position="315"/>
    </location>
</feature>
<dbReference type="AlphaFoldDB" id="A0A7C4QR92"/>
<organism evidence="2">
    <name type="scientific">Schlesneria paludicola</name>
    <dbReference type="NCBI Taxonomy" id="360056"/>
    <lineage>
        <taxon>Bacteria</taxon>
        <taxon>Pseudomonadati</taxon>
        <taxon>Planctomycetota</taxon>
        <taxon>Planctomycetia</taxon>
        <taxon>Planctomycetales</taxon>
        <taxon>Planctomycetaceae</taxon>
        <taxon>Schlesneria</taxon>
    </lineage>
</organism>